<keyword evidence="7" id="KW-1185">Reference proteome</keyword>
<dbReference type="InterPro" id="IPR011989">
    <property type="entry name" value="ARM-like"/>
</dbReference>
<dbReference type="GO" id="GO:0032039">
    <property type="term" value="C:integrator complex"/>
    <property type="evidence" value="ECO:0007669"/>
    <property type="project" value="TreeGrafter"/>
</dbReference>
<comment type="subcellular location">
    <subcellularLocation>
        <location evidence="1">Nucleus</location>
    </subcellularLocation>
</comment>
<dbReference type="InterPro" id="IPR016024">
    <property type="entry name" value="ARM-type_fold"/>
</dbReference>
<protein>
    <recommendedName>
        <fullName evidence="8">Integrator complex subunit 4</fullName>
    </recommendedName>
</protein>
<organism evidence="6 7">
    <name type="scientific">Tigriopus californicus</name>
    <name type="common">Marine copepod</name>
    <dbReference type="NCBI Taxonomy" id="6832"/>
    <lineage>
        <taxon>Eukaryota</taxon>
        <taxon>Metazoa</taxon>
        <taxon>Ecdysozoa</taxon>
        <taxon>Arthropoda</taxon>
        <taxon>Crustacea</taxon>
        <taxon>Multicrustacea</taxon>
        <taxon>Hexanauplia</taxon>
        <taxon>Copepoda</taxon>
        <taxon>Harpacticoida</taxon>
        <taxon>Harpacticidae</taxon>
        <taxon>Tigriopus</taxon>
    </lineage>
</organism>
<comment type="caution">
    <text evidence="6">The sequence shown here is derived from an EMBL/GenBank/DDBJ whole genome shotgun (WGS) entry which is preliminary data.</text>
</comment>
<dbReference type="PANTHER" id="PTHR20938">
    <property type="entry name" value="INTEGRATOR COMPLEX SUBUNIT 4"/>
    <property type="match status" value="1"/>
</dbReference>
<feature type="domain" description="Integrator complex subunit 4/Protein SIEL C-terminal Ig-like" evidence="5">
    <location>
        <begin position="924"/>
        <end position="1059"/>
    </location>
</feature>
<dbReference type="Pfam" id="PF25458">
    <property type="entry name" value="INTS4_C"/>
    <property type="match status" value="1"/>
</dbReference>
<evidence type="ECO:0000256" key="2">
    <source>
        <dbReference type="ARBA" id="ARBA00023242"/>
    </source>
</evidence>
<dbReference type="Pfam" id="PF24493">
    <property type="entry name" value="INTS4_8HBD"/>
    <property type="match status" value="1"/>
</dbReference>
<dbReference type="Gene3D" id="1.25.10.10">
    <property type="entry name" value="Leucine-rich Repeat Variant"/>
    <property type="match status" value="1"/>
</dbReference>
<dbReference type="GO" id="GO:0016180">
    <property type="term" value="P:snRNA processing"/>
    <property type="evidence" value="ECO:0007669"/>
    <property type="project" value="TreeGrafter"/>
</dbReference>
<evidence type="ECO:0000313" key="7">
    <source>
        <dbReference type="Proteomes" id="UP000318571"/>
    </source>
</evidence>
<dbReference type="OMA" id="GNRHPDY"/>
<evidence type="ECO:0000256" key="1">
    <source>
        <dbReference type="ARBA" id="ARBA00004123"/>
    </source>
</evidence>
<proteinExistence type="predicted"/>
<dbReference type="STRING" id="6832.A0A553PDR5"/>
<feature type="domain" description="INTS4 8 helical bundle" evidence="4">
    <location>
        <begin position="715"/>
        <end position="912"/>
    </location>
</feature>
<feature type="region of interest" description="Disordered" evidence="3">
    <location>
        <begin position="12"/>
        <end position="88"/>
    </location>
</feature>
<name>A0A553PDR5_TIGCA</name>
<sequence length="1064" mass="119497">MAAKLKKRALAEYAEVADPPKIETPAPTAAPTAMSLDLDQANCSPLKRPKKRSPSPPSSQAAPDLGLPKAQWEPLEGRGGGPSTQIESKKKRLRHLMLLAAEGPSRLPTTAIVPLAESCFPLAQLSTEKEITALLVQTMPSLRRRSREELLELAQIVWQVVQQHLNQDDVCARLLLFMEHLLSQGSNSEDVRLWIREHLPDWVAQVDHMSSEEAFVGESLKFWSHFHLYKIPLSGALCQHITDLTASKIKTRSVRVQVACLQMWGQCVRQSANPDVNRRIHTLAGKYGQSQEPRVRKEAFQVLLELVRGQEPRVRKEAFQVLLELVRGFPQKFSHSVYKSVVSALKDDYEGVRIVALNLIYAIAKAHPQETFRENKLERRLVDDAFGHICNTINDLSIKVREKAAELMGLMNFVSQNFLEQTLDKKLMSNLRAKRTAHERESKLVSSGEWSSGKKWGDDAPKEELDASSVSVMALGACGAFVHGLEDEFLAVRSMSISSLTQLSVKNPRLASMALDFLVDMFNDEIELVRLKAIESLRLIASHISLQAHQLEVILTALDDYSILIRERLHSMLQSSNLATKDGLQRVIQKLLDNLKKYPHDRRSIFATFKNLGERHSELTLPLVPQLLEIHPFFDTAEPDLEEPSYLCILILVYNASARCPTMEPLLDCHTKRHFLYLVDTYPHLTPKKENQLAHRSGRDLEVTAAQTKGNTEIFLHKVASQVTDSEHMNMPNRIKLLSRACSDLKRLGSFEPSVAHRAKFLHLYVECQVLILKCLATRFWTNSMIMSQQEKAVIESMIAQLYSNTLQLQYRFSNLTLPQRKKVLLLKIHVLSLHALFIVLASNKSALAVTEDFFHEVEVMISTLDSPEEVDESPFLAALLAALSSTDDHKPGSVVKIVQPLLLSHPVEACQLGEQPISMSHAVIFEPLGMNETPLKYLAGMILSVPVDCEIYHAPNPGAVRIAIKTPDQKIQLVTPKSSQFIPKDHEINCYRLLTDALMSHNQVWSEALHVDVGVVLDLSALSGVKTNLMRKASTSLVDERRLIPLCDPVKVYVLPKAVKRGI</sequence>
<dbReference type="InterPro" id="IPR056235">
    <property type="entry name" value="INTS4_8HBD"/>
</dbReference>
<feature type="region of interest" description="Disordered" evidence="3">
    <location>
        <begin position="439"/>
        <end position="458"/>
    </location>
</feature>
<dbReference type="InterPro" id="IPR057412">
    <property type="entry name" value="INTS4_C"/>
</dbReference>
<evidence type="ECO:0000259" key="5">
    <source>
        <dbReference type="Pfam" id="PF25458"/>
    </source>
</evidence>
<evidence type="ECO:0000256" key="3">
    <source>
        <dbReference type="SAM" id="MobiDB-lite"/>
    </source>
</evidence>
<accession>A0A553PDR5</accession>
<evidence type="ECO:0008006" key="8">
    <source>
        <dbReference type="Google" id="ProtNLM"/>
    </source>
</evidence>
<dbReference type="SUPFAM" id="SSF48371">
    <property type="entry name" value="ARM repeat"/>
    <property type="match status" value="1"/>
</dbReference>
<keyword evidence="2" id="KW-0539">Nucleus</keyword>
<dbReference type="Proteomes" id="UP000318571">
    <property type="component" value="Chromosome 2"/>
</dbReference>
<evidence type="ECO:0000313" key="6">
    <source>
        <dbReference type="EMBL" id="TRY75816.1"/>
    </source>
</evidence>
<dbReference type="EMBL" id="VCGU01000005">
    <property type="protein sequence ID" value="TRY75816.1"/>
    <property type="molecule type" value="Genomic_DNA"/>
</dbReference>
<feature type="compositionally biased region" description="Low complexity" evidence="3">
    <location>
        <begin position="24"/>
        <end position="33"/>
    </location>
</feature>
<evidence type="ECO:0000259" key="4">
    <source>
        <dbReference type="Pfam" id="PF24493"/>
    </source>
</evidence>
<gene>
    <name evidence="6" type="ORF">TCAL_00499</name>
</gene>
<dbReference type="PANTHER" id="PTHR20938:SF0">
    <property type="entry name" value="INTEGRATOR COMPLEX SUBUNIT 4"/>
    <property type="match status" value="1"/>
</dbReference>
<reference evidence="6 7" key="1">
    <citation type="journal article" date="2018" name="Nat. Ecol. Evol.">
        <title>Genomic signatures of mitonuclear coevolution across populations of Tigriopus californicus.</title>
        <authorList>
            <person name="Barreto F.S."/>
            <person name="Watson E.T."/>
            <person name="Lima T.G."/>
            <person name="Willett C.S."/>
            <person name="Edmands S."/>
            <person name="Li W."/>
            <person name="Burton R.S."/>
        </authorList>
    </citation>
    <scope>NUCLEOTIDE SEQUENCE [LARGE SCALE GENOMIC DNA]</scope>
    <source>
        <strain evidence="6 7">San Diego</strain>
    </source>
</reference>
<dbReference type="AlphaFoldDB" id="A0A553PDR5"/>